<name>A0AAD4EYQ8_9PEZI</name>
<gene>
    <name evidence="4" type="ORF">NEMBOFW57_006273</name>
</gene>
<protein>
    <recommendedName>
        <fullName evidence="3">DUF7702 domain-containing protein</fullName>
    </recommendedName>
</protein>
<reference evidence="4" key="1">
    <citation type="submission" date="2023-02" db="EMBL/GenBank/DDBJ databases">
        <authorList>
            <person name="Palmer J.M."/>
        </authorList>
    </citation>
    <scope>NUCLEOTIDE SEQUENCE</scope>
    <source>
        <strain evidence="4">FW57</strain>
    </source>
</reference>
<feature type="transmembrane region" description="Helical" evidence="2">
    <location>
        <begin position="125"/>
        <end position="150"/>
    </location>
</feature>
<feature type="transmembrane region" description="Helical" evidence="2">
    <location>
        <begin position="162"/>
        <end position="183"/>
    </location>
</feature>
<comment type="caution">
    <text evidence="4">The sequence shown here is derived from an EMBL/GenBank/DDBJ whole genome shotgun (WGS) entry which is preliminary data.</text>
</comment>
<sequence length="249" mass="26540">MALDDNNIVSIVEIAVYVPTIIVSFFICMRHGFGKSSGVDWVNSKKTSPLITVRHFRLIQLVILVGTILAIVGASKSNKGTSAPTAPAVESEVAVVLYAVSFAAVALVLLLEVPSISLVPEAERIIVPAVGLALPFIAVRVLYSLLLVFVHTGVFSRTGGPVSVRVGMSVVEEFVVVAIYLFLGFRLPKLDKSEHGEILSRSSKNGRGRSGRLLARFSGSDDGHDLEHGRNNGGEQGASPSAYYGRPGQ</sequence>
<dbReference type="PANTHER" id="PTHR42109">
    <property type="entry name" value="UNPLACED GENOMIC SCAFFOLD UM_SCAF_CONTIG_1.265, WHOLE GENOME SHOTGUN SEQUENCE"/>
    <property type="match status" value="1"/>
</dbReference>
<dbReference type="Pfam" id="PF24800">
    <property type="entry name" value="DUF7702"/>
    <property type="match status" value="2"/>
</dbReference>
<feature type="domain" description="DUF7702" evidence="3">
    <location>
        <begin position="3"/>
        <end position="38"/>
    </location>
</feature>
<keyword evidence="2" id="KW-0812">Transmembrane</keyword>
<feature type="domain" description="DUF7702" evidence="3">
    <location>
        <begin position="40"/>
        <end position="189"/>
    </location>
</feature>
<keyword evidence="2" id="KW-1133">Transmembrane helix</keyword>
<keyword evidence="2" id="KW-0472">Membrane</keyword>
<evidence type="ECO:0000313" key="5">
    <source>
        <dbReference type="Proteomes" id="UP001197093"/>
    </source>
</evidence>
<feature type="region of interest" description="Disordered" evidence="1">
    <location>
        <begin position="198"/>
        <end position="249"/>
    </location>
</feature>
<accession>A0AAD4EYQ8</accession>
<dbReference type="EMBL" id="JAHCVI010000002">
    <property type="protein sequence ID" value="KAG7289896.1"/>
    <property type="molecule type" value="Genomic_DNA"/>
</dbReference>
<keyword evidence="5" id="KW-1185">Reference proteome</keyword>
<dbReference type="Proteomes" id="UP001197093">
    <property type="component" value="Unassembled WGS sequence"/>
</dbReference>
<dbReference type="InterPro" id="IPR056119">
    <property type="entry name" value="DUF7702"/>
</dbReference>
<evidence type="ECO:0000313" key="4">
    <source>
        <dbReference type="EMBL" id="KAG7289896.1"/>
    </source>
</evidence>
<feature type="compositionally biased region" description="Basic and acidic residues" evidence="1">
    <location>
        <begin position="219"/>
        <end position="230"/>
    </location>
</feature>
<evidence type="ECO:0000256" key="1">
    <source>
        <dbReference type="SAM" id="MobiDB-lite"/>
    </source>
</evidence>
<feature type="transmembrane region" description="Helical" evidence="2">
    <location>
        <begin position="95"/>
        <end position="113"/>
    </location>
</feature>
<dbReference type="PANTHER" id="PTHR42109:SF2">
    <property type="entry name" value="INTEGRAL MEMBRANE PROTEIN"/>
    <property type="match status" value="1"/>
</dbReference>
<feature type="transmembrane region" description="Helical" evidence="2">
    <location>
        <begin position="6"/>
        <end position="28"/>
    </location>
</feature>
<dbReference type="AlphaFoldDB" id="A0AAD4EYQ8"/>
<evidence type="ECO:0000259" key="3">
    <source>
        <dbReference type="Pfam" id="PF24800"/>
    </source>
</evidence>
<organism evidence="4 5">
    <name type="scientific">Staphylotrichum longicolle</name>
    <dbReference type="NCBI Taxonomy" id="669026"/>
    <lineage>
        <taxon>Eukaryota</taxon>
        <taxon>Fungi</taxon>
        <taxon>Dikarya</taxon>
        <taxon>Ascomycota</taxon>
        <taxon>Pezizomycotina</taxon>
        <taxon>Sordariomycetes</taxon>
        <taxon>Sordariomycetidae</taxon>
        <taxon>Sordariales</taxon>
        <taxon>Chaetomiaceae</taxon>
        <taxon>Staphylotrichum</taxon>
    </lineage>
</organism>
<evidence type="ECO:0000256" key="2">
    <source>
        <dbReference type="SAM" id="Phobius"/>
    </source>
</evidence>
<proteinExistence type="predicted"/>
<feature type="transmembrane region" description="Helical" evidence="2">
    <location>
        <begin position="55"/>
        <end position="75"/>
    </location>
</feature>